<dbReference type="RefSeq" id="XP_018063871.1">
    <property type="nucleotide sequence ID" value="XM_018213572.1"/>
</dbReference>
<reference evidence="1 2" key="1">
    <citation type="submission" date="2015-10" db="EMBL/GenBank/DDBJ databases">
        <title>Full genome of DAOMC 229536 Phialocephala scopiformis, a fungal endophyte of spruce producing the potent anti-insectan compound rugulosin.</title>
        <authorList>
            <consortium name="DOE Joint Genome Institute"/>
            <person name="Walker A.K."/>
            <person name="Frasz S.L."/>
            <person name="Seifert K.A."/>
            <person name="Miller J.D."/>
            <person name="Mondo S.J."/>
            <person name="Labutti K."/>
            <person name="Lipzen A."/>
            <person name="Dockter R."/>
            <person name="Kennedy M."/>
            <person name="Grigoriev I.V."/>
            <person name="Spatafora J.W."/>
        </authorList>
    </citation>
    <scope>NUCLEOTIDE SEQUENCE [LARGE SCALE GENOMIC DNA]</scope>
    <source>
        <strain evidence="1 2">CBS 120377</strain>
    </source>
</reference>
<evidence type="ECO:0000313" key="1">
    <source>
        <dbReference type="EMBL" id="KUJ09516.1"/>
    </source>
</evidence>
<evidence type="ECO:0000313" key="2">
    <source>
        <dbReference type="Proteomes" id="UP000070700"/>
    </source>
</evidence>
<keyword evidence="2" id="KW-1185">Reference proteome</keyword>
<dbReference type="KEGG" id="psco:LY89DRAFT_676297"/>
<sequence>MLERVAFANPNIFVDLHTPGIDVTLAGKVLKVTVENLTFELDYRRKVKVNISEENEWEFRVDVTIGKDENDSLAVRQVMDLICERVDDIEMSYANPRARERQESHEELKFLAALPAWMDHYKVTCRTPAQERAINAWSDLCNQGNNSRNKAFIGWTIPLPLSDMDCDILRAGVLSDEIQIAEKGTSEEIHERRERRVRAMDQLTQRLAY</sequence>
<dbReference type="EMBL" id="KQ947432">
    <property type="protein sequence ID" value="KUJ09516.1"/>
    <property type="molecule type" value="Genomic_DNA"/>
</dbReference>
<organism evidence="1 2">
    <name type="scientific">Mollisia scopiformis</name>
    <name type="common">Conifer needle endophyte fungus</name>
    <name type="synonym">Phialocephala scopiformis</name>
    <dbReference type="NCBI Taxonomy" id="149040"/>
    <lineage>
        <taxon>Eukaryota</taxon>
        <taxon>Fungi</taxon>
        <taxon>Dikarya</taxon>
        <taxon>Ascomycota</taxon>
        <taxon>Pezizomycotina</taxon>
        <taxon>Leotiomycetes</taxon>
        <taxon>Helotiales</taxon>
        <taxon>Mollisiaceae</taxon>
        <taxon>Mollisia</taxon>
    </lineage>
</organism>
<name>A0A132BAV1_MOLSC</name>
<dbReference type="GeneID" id="28823298"/>
<proteinExistence type="predicted"/>
<dbReference type="InParanoid" id="A0A132BAV1"/>
<dbReference type="OrthoDB" id="3569781at2759"/>
<dbReference type="Proteomes" id="UP000070700">
    <property type="component" value="Unassembled WGS sequence"/>
</dbReference>
<protein>
    <submittedName>
        <fullName evidence="1">Uncharacterized protein</fullName>
    </submittedName>
</protein>
<gene>
    <name evidence="1" type="ORF">LY89DRAFT_676297</name>
</gene>
<accession>A0A132BAV1</accession>
<dbReference type="AlphaFoldDB" id="A0A132BAV1"/>